<name>A0A8X6SAE0_TRICX</name>
<protein>
    <submittedName>
        <fullName evidence="2">Uncharacterized protein</fullName>
    </submittedName>
</protein>
<proteinExistence type="predicted"/>
<evidence type="ECO:0000256" key="1">
    <source>
        <dbReference type="SAM" id="MobiDB-lite"/>
    </source>
</evidence>
<dbReference type="AlphaFoldDB" id="A0A8X6SAE0"/>
<gene>
    <name evidence="2" type="ORF">TNCV_4133501</name>
</gene>
<evidence type="ECO:0000313" key="3">
    <source>
        <dbReference type="Proteomes" id="UP000887159"/>
    </source>
</evidence>
<organism evidence="2 3">
    <name type="scientific">Trichonephila clavipes</name>
    <name type="common">Golden silk orbweaver</name>
    <name type="synonym">Nephila clavipes</name>
    <dbReference type="NCBI Taxonomy" id="2585209"/>
    <lineage>
        <taxon>Eukaryota</taxon>
        <taxon>Metazoa</taxon>
        <taxon>Ecdysozoa</taxon>
        <taxon>Arthropoda</taxon>
        <taxon>Chelicerata</taxon>
        <taxon>Arachnida</taxon>
        <taxon>Araneae</taxon>
        <taxon>Araneomorphae</taxon>
        <taxon>Entelegynae</taxon>
        <taxon>Araneoidea</taxon>
        <taxon>Nephilidae</taxon>
        <taxon>Trichonephila</taxon>
    </lineage>
</organism>
<keyword evidence="3" id="KW-1185">Reference proteome</keyword>
<sequence length="81" mass="9434">MFQRRREAHEKKEMWYSPEVRRPGAPEGRGLIWLLHLQALAEQKWSGLHALGGPTRSRYSRRTSPTRPGTPPRHFEAACRT</sequence>
<evidence type="ECO:0000313" key="2">
    <source>
        <dbReference type="EMBL" id="GFY07753.1"/>
    </source>
</evidence>
<dbReference type="Proteomes" id="UP000887159">
    <property type="component" value="Unassembled WGS sequence"/>
</dbReference>
<feature type="region of interest" description="Disordered" evidence="1">
    <location>
        <begin position="50"/>
        <end position="81"/>
    </location>
</feature>
<reference evidence="2" key="1">
    <citation type="submission" date="2020-08" db="EMBL/GenBank/DDBJ databases">
        <title>Multicomponent nature underlies the extraordinary mechanical properties of spider dragline silk.</title>
        <authorList>
            <person name="Kono N."/>
            <person name="Nakamura H."/>
            <person name="Mori M."/>
            <person name="Yoshida Y."/>
            <person name="Ohtoshi R."/>
            <person name="Malay A.D."/>
            <person name="Moran D.A.P."/>
            <person name="Tomita M."/>
            <person name="Numata K."/>
            <person name="Arakawa K."/>
        </authorList>
    </citation>
    <scope>NUCLEOTIDE SEQUENCE</scope>
</reference>
<accession>A0A8X6SAE0</accession>
<comment type="caution">
    <text evidence="2">The sequence shown here is derived from an EMBL/GenBank/DDBJ whole genome shotgun (WGS) entry which is preliminary data.</text>
</comment>
<dbReference type="EMBL" id="BMAU01021277">
    <property type="protein sequence ID" value="GFY07753.1"/>
    <property type="molecule type" value="Genomic_DNA"/>
</dbReference>
<feature type="compositionally biased region" description="Low complexity" evidence="1">
    <location>
        <begin position="52"/>
        <end position="67"/>
    </location>
</feature>